<evidence type="ECO:0000313" key="3">
    <source>
        <dbReference type="Proteomes" id="UP000607645"/>
    </source>
</evidence>
<dbReference type="NCBIfam" id="TIGR01439">
    <property type="entry name" value="lp_hng_hel_AbrB"/>
    <property type="match status" value="1"/>
</dbReference>
<dbReference type="PANTHER" id="PTHR34860">
    <property type="entry name" value="REPRESSOR-LIKE PROTEIN SSO7C3"/>
    <property type="match status" value="1"/>
</dbReference>
<sequence length="72" mass="7606">MINPPGKFAAMVKIGEKGQIVIPKEARELLGVGPGDTVLVLCDREQGLAIPSPERTAAIYEAIFGAGRGEEE</sequence>
<feature type="domain" description="SpoVT-AbrB" evidence="1">
    <location>
        <begin position="12"/>
        <end position="58"/>
    </location>
</feature>
<dbReference type="InterPro" id="IPR037914">
    <property type="entry name" value="SpoVT-AbrB_sf"/>
</dbReference>
<comment type="caution">
    <text evidence="2">The sequence shown here is derived from an EMBL/GenBank/DDBJ whole genome shotgun (WGS) entry which is preliminary data.</text>
</comment>
<dbReference type="Proteomes" id="UP000607645">
    <property type="component" value="Unassembled WGS sequence"/>
</dbReference>
<dbReference type="GO" id="GO:0003677">
    <property type="term" value="F:DNA binding"/>
    <property type="evidence" value="ECO:0007669"/>
    <property type="project" value="UniProtKB-KW"/>
</dbReference>
<dbReference type="InterPro" id="IPR007159">
    <property type="entry name" value="SpoVT-AbrB_dom"/>
</dbReference>
<dbReference type="AlphaFoldDB" id="A0A8J6MCN1"/>
<name>A0A8J6MCN1_9FIRM</name>
<dbReference type="SMART" id="SM00966">
    <property type="entry name" value="SpoVT_AbrB"/>
    <property type="match status" value="1"/>
</dbReference>
<dbReference type="RefSeq" id="WP_155147637.1">
    <property type="nucleotide sequence ID" value="NZ_JACOPQ010000005.1"/>
</dbReference>
<dbReference type="SUPFAM" id="SSF89447">
    <property type="entry name" value="AbrB/MazE/MraZ-like"/>
    <property type="match status" value="1"/>
</dbReference>
<gene>
    <name evidence="2" type="ORF">H8S62_08000</name>
</gene>
<reference evidence="2" key="1">
    <citation type="submission" date="2020-08" db="EMBL/GenBank/DDBJ databases">
        <title>Genome public.</title>
        <authorList>
            <person name="Liu C."/>
            <person name="Sun Q."/>
        </authorList>
    </citation>
    <scope>NUCLEOTIDE SEQUENCE</scope>
    <source>
        <strain evidence="2">NSJ-52</strain>
    </source>
</reference>
<dbReference type="Gene3D" id="2.10.260.10">
    <property type="match status" value="1"/>
</dbReference>
<organism evidence="2 3">
    <name type="scientific">Lawsonibacter faecis</name>
    <dbReference type="NCBI Taxonomy" id="2763052"/>
    <lineage>
        <taxon>Bacteria</taxon>
        <taxon>Bacillati</taxon>
        <taxon>Bacillota</taxon>
        <taxon>Clostridia</taxon>
        <taxon>Eubacteriales</taxon>
        <taxon>Oscillospiraceae</taxon>
        <taxon>Lawsonibacter</taxon>
    </lineage>
</organism>
<dbReference type="EMBL" id="JACOPQ010000005">
    <property type="protein sequence ID" value="MBC5736955.1"/>
    <property type="molecule type" value="Genomic_DNA"/>
</dbReference>
<accession>A0A8J6MCN1</accession>
<keyword evidence="3" id="KW-1185">Reference proteome</keyword>
<evidence type="ECO:0000313" key="2">
    <source>
        <dbReference type="EMBL" id="MBC5736955.1"/>
    </source>
</evidence>
<proteinExistence type="predicted"/>
<dbReference type="InterPro" id="IPR052975">
    <property type="entry name" value="Repressor-like_regulatory"/>
</dbReference>
<evidence type="ECO:0000259" key="1">
    <source>
        <dbReference type="SMART" id="SM00966"/>
    </source>
</evidence>
<dbReference type="Pfam" id="PF04014">
    <property type="entry name" value="MazE_antitoxin"/>
    <property type="match status" value="1"/>
</dbReference>
<keyword evidence="2" id="KW-0238">DNA-binding</keyword>
<dbReference type="PANTHER" id="PTHR34860:SF6">
    <property type="entry name" value="REPRESSOR-LIKE PROTEIN SSO7C3"/>
    <property type="match status" value="1"/>
</dbReference>
<protein>
    <submittedName>
        <fullName evidence="2">AbrB/MazE/SpoVT family DNA-binding domain-containing protein</fullName>
    </submittedName>
</protein>